<dbReference type="STRING" id="1798002.A2478_02250"/>
<sequence length="105" mass="12499">MAGKRRKYSVVKFVEKVVLPIMKEFERRYRYKPTLPVIELKITTHNKRECVRLEMLYGNEPARNTHMLDLGWVRHIGDDDHFHKCEFASMCTCSKAEIEENTIKI</sequence>
<comment type="caution">
    <text evidence="1">The sequence shown here is derived from an EMBL/GenBank/DDBJ whole genome shotgun (WGS) entry which is preliminary data.</text>
</comment>
<protein>
    <submittedName>
        <fullName evidence="1">Uncharacterized protein</fullName>
    </submittedName>
</protein>
<dbReference type="EMBL" id="MFGJ01000001">
    <property type="protein sequence ID" value="OGF33491.1"/>
    <property type="molecule type" value="Genomic_DNA"/>
</dbReference>
<dbReference type="Proteomes" id="UP000179001">
    <property type="component" value="Unassembled WGS sequence"/>
</dbReference>
<proteinExistence type="predicted"/>
<gene>
    <name evidence="1" type="ORF">A2478_02250</name>
</gene>
<dbReference type="AlphaFoldDB" id="A0A1F5T4W9"/>
<name>A0A1F5T4W9_9BACT</name>
<reference evidence="1 2" key="1">
    <citation type="journal article" date="2016" name="Nat. Commun.">
        <title>Thousands of microbial genomes shed light on interconnected biogeochemical processes in an aquifer system.</title>
        <authorList>
            <person name="Anantharaman K."/>
            <person name="Brown C.T."/>
            <person name="Hug L.A."/>
            <person name="Sharon I."/>
            <person name="Castelle C.J."/>
            <person name="Probst A.J."/>
            <person name="Thomas B.C."/>
            <person name="Singh A."/>
            <person name="Wilkins M.J."/>
            <person name="Karaoz U."/>
            <person name="Brodie E.L."/>
            <person name="Williams K.H."/>
            <person name="Hubbard S.S."/>
            <person name="Banfield J.F."/>
        </authorList>
    </citation>
    <scope>NUCLEOTIDE SEQUENCE [LARGE SCALE GENOMIC DNA]</scope>
</reference>
<evidence type="ECO:0000313" key="1">
    <source>
        <dbReference type="EMBL" id="OGF33491.1"/>
    </source>
</evidence>
<accession>A0A1F5T4W9</accession>
<evidence type="ECO:0000313" key="2">
    <source>
        <dbReference type="Proteomes" id="UP000179001"/>
    </source>
</evidence>
<organism evidence="1 2">
    <name type="scientific">Candidatus Falkowbacteria bacterium RIFOXYC2_FULL_36_12</name>
    <dbReference type="NCBI Taxonomy" id="1798002"/>
    <lineage>
        <taxon>Bacteria</taxon>
        <taxon>Candidatus Falkowiibacteriota</taxon>
    </lineage>
</organism>